<name>A0A844C3L0_9LACT</name>
<reference evidence="1 2" key="1">
    <citation type="submission" date="2019-11" db="EMBL/GenBank/DDBJ databases">
        <title>Characterisation of Fundicoccus ignavus gen. nov. sp. nov., a novel genus of the family Aerococcaceae from bulk tank milk.</title>
        <authorList>
            <person name="Siebert A."/>
            <person name="Huptas C."/>
            <person name="Wenning M."/>
            <person name="Scherer S."/>
            <person name="Doll E.V."/>
        </authorList>
    </citation>
    <scope>NUCLEOTIDE SEQUENCE [LARGE SCALE GENOMIC DNA]</scope>
    <source>
        <strain evidence="1 2">DSM 109652</strain>
    </source>
</reference>
<dbReference type="Proteomes" id="UP000440066">
    <property type="component" value="Unassembled WGS sequence"/>
</dbReference>
<organism evidence="1 2">
    <name type="scientific">Fundicoccus ignavus</name>
    <dbReference type="NCBI Taxonomy" id="2664442"/>
    <lineage>
        <taxon>Bacteria</taxon>
        <taxon>Bacillati</taxon>
        <taxon>Bacillota</taxon>
        <taxon>Bacilli</taxon>
        <taxon>Lactobacillales</taxon>
        <taxon>Aerococcaceae</taxon>
        <taxon>Fundicoccus</taxon>
    </lineage>
</organism>
<evidence type="ECO:0000313" key="1">
    <source>
        <dbReference type="EMBL" id="MRJ47692.1"/>
    </source>
</evidence>
<comment type="caution">
    <text evidence="1">The sequence shown here is derived from an EMBL/GenBank/DDBJ whole genome shotgun (WGS) entry which is preliminary data.</text>
</comment>
<gene>
    <name evidence="1" type="ORF">GF867_08955</name>
</gene>
<proteinExistence type="predicted"/>
<accession>A0A844C3L0</accession>
<dbReference type="AlphaFoldDB" id="A0A844C3L0"/>
<protein>
    <submittedName>
        <fullName evidence="1">Uncharacterized protein</fullName>
    </submittedName>
</protein>
<sequence length="50" mass="5668">MPHLEEDVSESIMKHELFYKAIPKGGKKHSYGLTTDDSTQAVAEIYNMIN</sequence>
<dbReference type="EMBL" id="WJQT01000012">
    <property type="protein sequence ID" value="MRJ47692.1"/>
    <property type="molecule type" value="Genomic_DNA"/>
</dbReference>
<evidence type="ECO:0000313" key="2">
    <source>
        <dbReference type="Proteomes" id="UP000440066"/>
    </source>
</evidence>